<dbReference type="EMBL" id="LHXJ01000058">
    <property type="protein sequence ID" value="KXA89987.1"/>
    <property type="molecule type" value="Genomic_DNA"/>
</dbReference>
<dbReference type="GO" id="GO:1990362">
    <property type="term" value="F:butanol dehydrogenase (NAD+) activity"/>
    <property type="evidence" value="ECO:0007669"/>
    <property type="project" value="InterPro"/>
</dbReference>
<dbReference type="Proteomes" id="UP000070163">
    <property type="component" value="Unassembled WGS sequence"/>
</dbReference>
<organism evidence="3 4">
    <name type="scientific">candidate division MSBL1 archaeon SCGC-AAA259A05</name>
    <dbReference type="NCBI Taxonomy" id="1698259"/>
    <lineage>
        <taxon>Archaea</taxon>
        <taxon>Methanobacteriati</taxon>
        <taxon>Methanobacteriota</taxon>
        <taxon>candidate division MSBL1</taxon>
    </lineage>
</organism>
<dbReference type="Pfam" id="PF00465">
    <property type="entry name" value="Fe-ADH"/>
    <property type="match status" value="1"/>
</dbReference>
<dbReference type="InterPro" id="IPR001670">
    <property type="entry name" value="ADH_Fe/GldA"/>
</dbReference>
<dbReference type="Gene3D" id="3.40.50.1970">
    <property type="match status" value="1"/>
</dbReference>
<sequence length="100" mass="10858">MQFKHETPKTRLIFGRGNIRSLGEEAAKYGNRALLVTGKSSMERLGFLDEAMNSLTEVGVEVIHYGGVRPNPTIEMIDRGAELALEKNCEVIIALGGGSP</sequence>
<keyword evidence="4" id="KW-1185">Reference proteome</keyword>
<reference evidence="3 4" key="1">
    <citation type="journal article" date="2016" name="Sci. Rep.">
        <title>Metabolic traits of an uncultured archaeal lineage -MSBL1- from brine pools of the Red Sea.</title>
        <authorList>
            <person name="Mwirichia R."/>
            <person name="Alam I."/>
            <person name="Rashid M."/>
            <person name="Vinu M."/>
            <person name="Ba-Alawi W."/>
            <person name="Anthony Kamau A."/>
            <person name="Kamanda Ngugi D."/>
            <person name="Goker M."/>
            <person name="Klenk H.P."/>
            <person name="Bajic V."/>
            <person name="Stingl U."/>
        </authorList>
    </citation>
    <scope>NUCLEOTIDE SEQUENCE [LARGE SCALE GENOMIC DNA]</scope>
    <source>
        <strain evidence="3">SCGC-AAA259A05</strain>
    </source>
</reference>
<protein>
    <recommendedName>
        <fullName evidence="2">Alcohol dehydrogenase iron-type/glycerol dehydrogenase GldA domain-containing protein</fullName>
    </recommendedName>
</protein>
<dbReference type="PANTHER" id="PTHR43633">
    <property type="entry name" value="ALCOHOL DEHYDROGENASE YQHD"/>
    <property type="match status" value="1"/>
</dbReference>
<comment type="caution">
    <text evidence="3">The sequence shown here is derived from an EMBL/GenBank/DDBJ whole genome shotgun (WGS) entry which is preliminary data.</text>
</comment>
<keyword evidence="1" id="KW-0560">Oxidoreductase</keyword>
<feature type="domain" description="Alcohol dehydrogenase iron-type/glycerol dehydrogenase GldA" evidence="2">
    <location>
        <begin position="10"/>
        <end position="100"/>
    </location>
</feature>
<accession>A0A133U733</accession>
<proteinExistence type="predicted"/>
<evidence type="ECO:0000313" key="4">
    <source>
        <dbReference type="Proteomes" id="UP000070163"/>
    </source>
</evidence>
<gene>
    <name evidence="3" type="ORF">AKJ57_04610</name>
</gene>
<dbReference type="PANTHER" id="PTHR43633:SF1">
    <property type="entry name" value="ALCOHOL DEHYDROGENASE YQHD"/>
    <property type="match status" value="1"/>
</dbReference>
<dbReference type="GO" id="GO:0046872">
    <property type="term" value="F:metal ion binding"/>
    <property type="evidence" value="ECO:0007669"/>
    <property type="project" value="InterPro"/>
</dbReference>
<dbReference type="InterPro" id="IPR044731">
    <property type="entry name" value="BDH-like"/>
</dbReference>
<dbReference type="AlphaFoldDB" id="A0A133U733"/>
<name>A0A133U733_9EURY</name>
<dbReference type="SUPFAM" id="SSF56796">
    <property type="entry name" value="Dehydroquinate synthase-like"/>
    <property type="match status" value="1"/>
</dbReference>
<evidence type="ECO:0000259" key="2">
    <source>
        <dbReference type="Pfam" id="PF00465"/>
    </source>
</evidence>
<evidence type="ECO:0000256" key="1">
    <source>
        <dbReference type="ARBA" id="ARBA00023002"/>
    </source>
</evidence>
<evidence type="ECO:0000313" key="3">
    <source>
        <dbReference type="EMBL" id="KXA89987.1"/>
    </source>
</evidence>
<dbReference type="GO" id="GO:0005829">
    <property type="term" value="C:cytosol"/>
    <property type="evidence" value="ECO:0007669"/>
    <property type="project" value="TreeGrafter"/>
</dbReference>
<dbReference type="GO" id="GO:0008106">
    <property type="term" value="F:alcohol dehydrogenase (NADP+) activity"/>
    <property type="evidence" value="ECO:0007669"/>
    <property type="project" value="TreeGrafter"/>
</dbReference>
<dbReference type="GO" id="GO:1990002">
    <property type="term" value="F:methylglyoxal reductase (NADPH) (acetol producing) activity"/>
    <property type="evidence" value="ECO:0007669"/>
    <property type="project" value="TreeGrafter"/>
</dbReference>